<keyword evidence="2" id="KW-1185">Reference proteome</keyword>
<dbReference type="AlphaFoldDB" id="A0A2A9NGY2"/>
<dbReference type="InterPro" id="IPR036537">
    <property type="entry name" value="Adaptor_Cbl_N_dom_sf"/>
</dbReference>
<proteinExistence type="predicted"/>
<evidence type="ECO:0000313" key="2">
    <source>
        <dbReference type="Proteomes" id="UP000242287"/>
    </source>
</evidence>
<dbReference type="Gene3D" id="1.20.930.20">
    <property type="entry name" value="Adaptor protein Cbl, N-terminal domain"/>
    <property type="match status" value="1"/>
</dbReference>
<dbReference type="EMBL" id="KZ302144">
    <property type="protein sequence ID" value="PFH46970.1"/>
    <property type="molecule type" value="Genomic_DNA"/>
</dbReference>
<organism evidence="1 2">
    <name type="scientific">Amanita thiersii Skay4041</name>
    <dbReference type="NCBI Taxonomy" id="703135"/>
    <lineage>
        <taxon>Eukaryota</taxon>
        <taxon>Fungi</taxon>
        <taxon>Dikarya</taxon>
        <taxon>Basidiomycota</taxon>
        <taxon>Agaricomycotina</taxon>
        <taxon>Agaricomycetes</taxon>
        <taxon>Agaricomycetidae</taxon>
        <taxon>Agaricales</taxon>
        <taxon>Pluteineae</taxon>
        <taxon>Amanitaceae</taxon>
        <taxon>Amanita</taxon>
    </lineage>
</organism>
<dbReference type="STRING" id="703135.A0A2A9NGY2"/>
<dbReference type="OrthoDB" id="3254241at2759"/>
<dbReference type="InterPro" id="IPR059179">
    <property type="entry name" value="MLKL-like_MCAfunc"/>
</dbReference>
<reference evidence="1 2" key="1">
    <citation type="submission" date="2014-02" db="EMBL/GenBank/DDBJ databases">
        <title>Transposable element dynamics among asymbiotic and ectomycorrhizal Amanita fungi.</title>
        <authorList>
            <consortium name="DOE Joint Genome Institute"/>
            <person name="Hess J."/>
            <person name="Skrede I."/>
            <person name="Wolfe B."/>
            <person name="LaButti K."/>
            <person name="Ohm R.A."/>
            <person name="Grigoriev I.V."/>
            <person name="Pringle A."/>
        </authorList>
    </citation>
    <scope>NUCLEOTIDE SEQUENCE [LARGE SCALE GENOMIC DNA]</scope>
    <source>
        <strain evidence="1 2">SKay4041</strain>
    </source>
</reference>
<evidence type="ECO:0000313" key="1">
    <source>
        <dbReference type="EMBL" id="PFH46970.1"/>
    </source>
</evidence>
<accession>A0A2A9NGY2</accession>
<dbReference type="CDD" id="cd21037">
    <property type="entry name" value="MLKL_NTD"/>
    <property type="match status" value="1"/>
</dbReference>
<name>A0A2A9NGY2_9AGAR</name>
<dbReference type="Proteomes" id="UP000242287">
    <property type="component" value="Unassembled WGS sequence"/>
</dbReference>
<protein>
    <submittedName>
        <fullName evidence="1">Uncharacterized protein</fullName>
    </submittedName>
</protein>
<sequence>MPADASRCVPGSINIATWLYLLCTPSRLSVTVMPALEALSVLTTVLSTARSIHTWLDQVQSKKEKVERLKRTVTMLIMVLEPLRGPDVHLDKGSVALFLDLAEILNSIRERLSLCSEGTLRFAAVVQLINPSVILGALADDEKKLSMWMELFMLSLQINQMKQKLADRNEGEVQSPCKEVPNNGDASLFWERSIGLDTDLATSAEFMTALKCWVQEELEEVICSALLVSLDKQDIGGVTRKNLVNFAGQRTLKECVSDLKAQCGAISPCSTVCSPLSNKVMEIETASTLVRPLSSPSTPSTTYTQSSINLEPTLIWIDDKMENNTLEVAYAKSRGIRVVQLPSTAAAKMWVEKNEFDLRVLENSNMLHIITDNARWEMDGPNLEGDKVSLNLSAGETIMKFLRGYGFMAPVLVYCGESVIFTEYVKTYSNAGSTRYGHVCQAFINELASSGSGQGGRGPEFWSSNFGFRRGCNIQSFR</sequence>
<dbReference type="GO" id="GO:0007166">
    <property type="term" value="P:cell surface receptor signaling pathway"/>
    <property type="evidence" value="ECO:0007669"/>
    <property type="project" value="InterPro"/>
</dbReference>
<gene>
    <name evidence="1" type="ORF">AMATHDRAFT_68635</name>
</gene>